<organism evidence="8 9">
    <name type="scientific">Bradyrhizobium cytisi</name>
    <dbReference type="NCBI Taxonomy" id="515489"/>
    <lineage>
        <taxon>Bacteria</taxon>
        <taxon>Pseudomonadati</taxon>
        <taxon>Pseudomonadota</taxon>
        <taxon>Alphaproteobacteria</taxon>
        <taxon>Hyphomicrobiales</taxon>
        <taxon>Nitrobacteraceae</taxon>
        <taxon>Bradyrhizobium</taxon>
    </lineage>
</organism>
<evidence type="ECO:0000256" key="5">
    <source>
        <dbReference type="ARBA" id="ARBA00023136"/>
    </source>
</evidence>
<keyword evidence="2" id="KW-1003">Cell membrane</keyword>
<feature type="transmembrane region" description="Helical" evidence="7">
    <location>
        <begin position="291"/>
        <end position="314"/>
    </location>
</feature>
<reference evidence="8 9" key="1">
    <citation type="submission" date="2019-08" db="EMBL/GenBank/DDBJ databases">
        <title>Bradyrhizobium hipponensis sp. nov., a rhizobium isolated from a Lupinus angustifolius root nodule in Tunisia.</title>
        <authorList>
            <person name="Off K."/>
            <person name="Rejili M."/>
            <person name="Mars M."/>
            <person name="Brachmann A."/>
            <person name="Marin M."/>
        </authorList>
    </citation>
    <scope>NUCLEOTIDE SEQUENCE [LARGE SCALE GENOMIC DNA]</scope>
    <source>
        <strain evidence="8 9">CTAW11</strain>
    </source>
</reference>
<dbReference type="AlphaFoldDB" id="A0A5S4VUT8"/>
<accession>A0A5S4VUT8</accession>
<dbReference type="InterPro" id="IPR017039">
    <property type="entry name" value="Virul_fac_BrkB"/>
</dbReference>
<feature type="transmembrane region" description="Helical" evidence="7">
    <location>
        <begin position="259"/>
        <end position="279"/>
    </location>
</feature>
<dbReference type="NCBIfam" id="TIGR00765">
    <property type="entry name" value="yihY_not_rbn"/>
    <property type="match status" value="1"/>
</dbReference>
<evidence type="ECO:0000256" key="4">
    <source>
        <dbReference type="ARBA" id="ARBA00022989"/>
    </source>
</evidence>
<keyword evidence="4 7" id="KW-1133">Transmembrane helix</keyword>
<evidence type="ECO:0000256" key="2">
    <source>
        <dbReference type="ARBA" id="ARBA00022475"/>
    </source>
</evidence>
<name>A0A5S4VUT8_9BRAD</name>
<dbReference type="PANTHER" id="PTHR30213">
    <property type="entry name" value="INNER MEMBRANE PROTEIN YHJD"/>
    <property type="match status" value="1"/>
</dbReference>
<keyword evidence="3 7" id="KW-0812">Transmembrane</keyword>
<evidence type="ECO:0000256" key="6">
    <source>
        <dbReference type="SAM" id="MobiDB-lite"/>
    </source>
</evidence>
<feature type="transmembrane region" description="Helical" evidence="7">
    <location>
        <begin position="173"/>
        <end position="197"/>
    </location>
</feature>
<gene>
    <name evidence="8" type="ORF">FXB38_41765</name>
</gene>
<evidence type="ECO:0000313" key="9">
    <source>
        <dbReference type="Proteomes" id="UP000324853"/>
    </source>
</evidence>
<feature type="transmembrane region" description="Helical" evidence="7">
    <location>
        <begin position="25"/>
        <end position="45"/>
    </location>
</feature>
<keyword evidence="9" id="KW-1185">Reference proteome</keyword>
<dbReference type="GO" id="GO:0005886">
    <property type="term" value="C:plasma membrane"/>
    <property type="evidence" value="ECO:0007669"/>
    <property type="project" value="UniProtKB-SubCell"/>
</dbReference>
<feature type="region of interest" description="Disordered" evidence="6">
    <location>
        <begin position="356"/>
        <end position="386"/>
    </location>
</feature>
<comment type="subcellular location">
    <subcellularLocation>
        <location evidence="1">Cell membrane</location>
        <topology evidence="1">Multi-pass membrane protein</topology>
    </subcellularLocation>
</comment>
<evidence type="ECO:0000256" key="3">
    <source>
        <dbReference type="ARBA" id="ARBA00022692"/>
    </source>
</evidence>
<dbReference type="Proteomes" id="UP000324853">
    <property type="component" value="Unassembled WGS sequence"/>
</dbReference>
<evidence type="ECO:0000313" key="8">
    <source>
        <dbReference type="EMBL" id="TYL70332.1"/>
    </source>
</evidence>
<keyword evidence="5 7" id="KW-0472">Membrane</keyword>
<dbReference type="Pfam" id="PF03631">
    <property type="entry name" value="Virul_fac_BrkB"/>
    <property type="match status" value="1"/>
</dbReference>
<evidence type="ECO:0000256" key="1">
    <source>
        <dbReference type="ARBA" id="ARBA00004651"/>
    </source>
</evidence>
<feature type="transmembrane region" description="Helical" evidence="7">
    <location>
        <begin position="114"/>
        <end position="134"/>
    </location>
</feature>
<feature type="transmembrane region" description="Helical" evidence="7">
    <location>
        <begin position="326"/>
        <end position="347"/>
    </location>
</feature>
<dbReference type="EMBL" id="VSSR01000139">
    <property type="protein sequence ID" value="TYL70332.1"/>
    <property type="molecule type" value="Genomic_DNA"/>
</dbReference>
<dbReference type="OrthoDB" id="9781030at2"/>
<sequence>MRLACLEEVMANNGNVAGGRAGTGGWSIAAALGLLAVAFLVDRLAPAENKASSSKIEPSRDASAAGLMVEGKDRGRSATMPSEIPVRGWKDILLRVYANVSDHRILALAAGMTYYSLLAIFPALAALVAIYGLFSDPGTITKHLDQVSGVIPGGAIDVAREQLTRVASHRNQALGLTFVIGLTVSLWSANAAMKSLFDTLNIVYGDKETRGFLKLNAMSLGFTVAGIVFVLAALGAVVVVPVVLNYVGLSNFADLLVRLARWPAMFVVVALALALIYRFGPDREAPRWRWITWGSAVATILWLAASALFSWYAANFGKFNETYGSLGAAIGFMTWLWISAIVILLGAELDAEMEHQTAHDTTTGAPKPMGTRGAKMADTVGAARSS</sequence>
<protein>
    <submittedName>
        <fullName evidence="8">YihY/virulence factor BrkB family protein</fullName>
    </submittedName>
</protein>
<feature type="transmembrane region" description="Helical" evidence="7">
    <location>
        <begin position="218"/>
        <end position="247"/>
    </location>
</feature>
<comment type="caution">
    <text evidence="8">The sequence shown here is derived from an EMBL/GenBank/DDBJ whole genome shotgun (WGS) entry which is preliminary data.</text>
</comment>
<dbReference type="PANTHER" id="PTHR30213:SF0">
    <property type="entry name" value="UPF0761 MEMBRANE PROTEIN YIHY"/>
    <property type="match status" value="1"/>
</dbReference>
<proteinExistence type="predicted"/>
<evidence type="ECO:0000256" key="7">
    <source>
        <dbReference type="SAM" id="Phobius"/>
    </source>
</evidence>